<dbReference type="AlphaFoldDB" id="A0AA36JLW0"/>
<evidence type="ECO:0000313" key="5">
    <source>
        <dbReference type="EMBL" id="CAJ1407461.1"/>
    </source>
</evidence>
<dbReference type="PANTHER" id="PTHR24173:SF27">
    <property type="entry name" value="ANKYRIN REPEAT AND SOCS BOX PROTEIN 1"/>
    <property type="match status" value="1"/>
</dbReference>
<organism evidence="5 6">
    <name type="scientific">Effrenium voratum</name>
    <dbReference type="NCBI Taxonomy" id="2562239"/>
    <lineage>
        <taxon>Eukaryota</taxon>
        <taxon>Sar</taxon>
        <taxon>Alveolata</taxon>
        <taxon>Dinophyceae</taxon>
        <taxon>Suessiales</taxon>
        <taxon>Symbiodiniaceae</taxon>
        <taxon>Effrenium</taxon>
    </lineage>
</organism>
<dbReference type="Gene3D" id="1.25.40.20">
    <property type="entry name" value="Ankyrin repeat-containing domain"/>
    <property type="match status" value="3"/>
</dbReference>
<feature type="region of interest" description="Disordered" evidence="4">
    <location>
        <begin position="611"/>
        <end position="636"/>
    </location>
</feature>
<dbReference type="InterPro" id="IPR002110">
    <property type="entry name" value="Ankyrin_rpt"/>
</dbReference>
<evidence type="ECO:0000256" key="2">
    <source>
        <dbReference type="ARBA" id="ARBA00023043"/>
    </source>
</evidence>
<reference evidence="5" key="1">
    <citation type="submission" date="2023-08" db="EMBL/GenBank/DDBJ databases">
        <authorList>
            <person name="Chen Y."/>
            <person name="Shah S."/>
            <person name="Dougan E. K."/>
            <person name="Thang M."/>
            <person name="Chan C."/>
        </authorList>
    </citation>
    <scope>NUCLEOTIDE SEQUENCE</scope>
</reference>
<dbReference type="Proteomes" id="UP001178507">
    <property type="component" value="Unassembled WGS sequence"/>
</dbReference>
<dbReference type="SUPFAM" id="SSF48403">
    <property type="entry name" value="Ankyrin repeat"/>
    <property type="match status" value="1"/>
</dbReference>
<feature type="repeat" description="ANK" evidence="3">
    <location>
        <begin position="453"/>
        <end position="485"/>
    </location>
</feature>
<dbReference type="InterPro" id="IPR036770">
    <property type="entry name" value="Ankyrin_rpt-contain_sf"/>
</dbReference>
<keyword evidence="2 3" id="KW-0040">ANK repeat</keyword>
<evidence type="ECO:0000256" key="1">
    <source>
        <dbReference type="ARBA" id="ARBA00022737"/>
    </source>
</evidence>
<dbReference type="PROSITE" id="PS50088">
    <property type="entry name" value="ANK_REPEAT"/>
    <property type="match status" value="5"/>
</dbReference>
<dbReference type="PROSITE" id="PS50297">
    <property type="entry name" value="ANK_REP_REGION"/>
    <property type="match status" value="4"/>
</dbReference>
<accession>A0AA36JLW0</accession>
<keyword evidence="6" id="KW-1185">Reference proteome</keyword>
<dbReference type="Pfam" id="PF13637">
    <property type="entry name" value="Ank_4"/>
    <property type="match status" value="1"/>
</dbReference>
<dbReference type="PRINTS" id="PR01415">
    <property type="entry name" value="ANKYRIN"/>
</dbReference>
<keyword evidence="1" id="KW-0677">Repeat</keyword>
<feature type="compositionally biased region" description="Gly residues" evidence="4">
    <location>
        <begin position="611"/>
        <end position="620"/>
    </location>
</feature>
<dbReference type="Pfam" id="PF12796">
    <property type="entry name" value="Ank_2"/>
    <property type="match status" value="2"/>
</dbReference>
<dbReference type="EMBL" id="CAUJNA010003672">
    <property type="protein sequence ID" value="CAJ1407461.1"/>
    <property type="molecule type" value="Genomic_DNA"/>
</dbReference>
<evidence type="ECO:0000256" key="4">
    <source>
        <dbReference type="SAM" id="MobiDB-lite"/>
    </source>
</evidence>
<dbReference type="SMART" id="SM00248">
    <property type="entry name" value="ANK"/>
    <property type="match status" value="8"/>
</dbReference>
<evidence type="ECO:0000313" key="6">
    <source>
        <dbReference type="Proteomes" id="UP001178507"/>
    </source>
</evidence>
<dbReference type="GO" id="GO:0000151">
    <property type="term" value="C:ubiquitin ligase complex"/>
    <property type="evidence" value="ECO:0007669"/>
    <property type="project" value="TreeGrafter"/>
</dbReference>
<dbReference type="PANTHER" id="PTHR24173">
    <property type="entry name" value="ANKYRIN REPEAT CONTAINING"/>
    <property type="match status" value="1"/>
</dbReference>
<feature type="repeat" description="ANK" evidence="3">
    <location>
        <begin position="519"/>
        <end position="551"/>
    </location>
</feature>
<dbReference type="CDD" id="cd17039">
    <property type="entry name" value="Ubl_ubiquitin_like"/>
    <property type="match status" value="1"/>
</dbReference>
<sequence>MGEVPGFVRFEAIGDGSFRSSLLGVAVAGLAEGRPRDRTRAQALPVPCAQVPVKQQVFGALGRHRAVKLRDETPDPWRARTWCAFSGHEAGIHGQRFDTAKHLMMRPVGRAMLVCRTRKGPALRGVLAWTLLLQAVPALRAAGVMSPGAASERCWSPGWPLPLSPLPPSFLSAKMRGQTETESERLDLLAVHASTEQQETEAVQSGATALLLGLAQACRWLRDWRSQASSAARVSERPDDVSMRLVPVRLLSGEVVEVNADDRSTVLDIKRQLGRALGCPSFLIKLLRGAHVLTSEAELGSLVDLAAVVRLPFQSLVQDYDQDLLEAVAESDVARVDEILARAQHPDPAASLAPLQRACDQGCEEVAELLVQAKADLERVSGHGVAGTTWRTALQRCCEKDHVTAARVLLEARADLNHRGRVGWSPLQICCNRGSLKVARLLLLADALVDDIHGDSPLQLCSAKGYAEAARLLLRAGANCNQRVGGHLAPLQRAAEEGHLEVMKCLLQARAEVDITSRYGRTPLQLAAESGHMEAVECLLQSRADVGHRRSFGRTALQLACDKGHVPIVQSLLSAGADFTVAGSYGRTPWQIACDKGHFPVVRVLLQAGAGRGGGGGGGTAAEQTQAKRGRRGSKRVETAQMPLGRLGATWLPMVVGPAASALELSWPALWSALGWLLDFQRRGAELSASVNRGLDISSDALRIQFLLDTARSLLALAAWSLAQPLARLVSWLLPGRLRVLAFEAPIDDLDGFLDVGVCLMLAGEDAEPGHVVCNVGHLPTADDGDLRATVRSSLKIMEELAGVPACQGAGSLLPAPGFVANVLCVLPKSGPRRLSLSPSWQSIRQVNLSVWTSDEHATAWYKQSRAHASILAQHAQGKLRTFGNLLLTLRPKRAAAYQRRCTRCAAPVPGRFGRCRCGGAAYELPAF</sequence>
<protein>
    <submittedName>
        <fullName evidence="5">Uncharacterized protein</fullName>
    </submittedName>
</protein>
<feature type="repeat" description="ANK" evidence="3">
    <location>
        <begin position="552"/>
        <end position="584"/>
    </location>
</feature>
<proteinExistence type="predicted"/>
<comment type="caution">
    <text evidence="5">The sequence shown here is derived from an EMBL/GenBank/DDBJ whole genome shotgun (WGS) entry which is preliminary data.</text>
</comment>
<feature type="repeat" description="ANK" evidence="3">
    <location>
        <begin position="585"/>
        <end position="610"/>
    </location>
</feature>
<name>A0AA36JLW0_9DINO</name>
<evidence type="ECO:0000256" key="3">
    <source>
        <dbReference type="PROSITE-ProRule" id="PRU00023"/>
    </source>
</evidence>
<feature type="repeat" description="ANK" evidence="3">
    <location>
        <begin position="486"/>
        <end position="518"/>
    </location>
</feature>
<gene>
    <name evidence="5" type="ORF">EVOR1521_LOCUS29151</name>
</gene>
<dbReference type="GO" id="GO:0006511">
    <property type="term" value="P:ubiquitin-dependent protein catabolic process"/>
    <property type="evidence" value="ECO:0007669"/>
    <property type="project" value="TreeGrafter"/>
</dbReference>